<proteinExistence type="predicted"/>
<evidence type="ECO:0000313" key="1">
    <source>
        <dbReference type="EMBL" id="KIK80886.1"/>
    </source>
</evidence>
<feature type="non-terminal residue" evidence="1">
    <location>
        <position position="1"/>
    </location>
</feature>
<dbReference type="STRING" id="930991.A0A0D0DAD8"/>
<dbReference type="AlphaFoldDB" id="A0A0D0DAD8"/>
<organism evidence="1 2">
    <name type="scientific">Paxillus rubicundulus Ve08.2h10</name>
    <dbReference type="NCBI Taxonomy" id="930991"/>
    <lineage>
        <taxon>Eukaryota</taxon>
        <taxon>Fungi</taxon>
        <taxon>Dikarya</taxon>
        <taxon>Basidiomycota</taxon>
        <taxon>Agaricomycotina</taxon>
        <taxon>Agaricomycetes</taxon>
        <taxon>Agaricomycetidae</taxon>
        <taxon>Boletales</taxon>
        <taxon>Paxilineae</taxon>
        <taxon>Paxillaceae</taxon>
        <taxon>Paxillus</taxon>
    </lineage>
</organism>
<sequence length="87" mass="9822">TYCEVFRATDIVPTFSLPHQHSMKHYPSLICQFGTPNGLCSSITELKHIKAVKEPYCCSNHHNALGQMLLCNQCLDKLAVCHINFCK</sequence>
<dbReference type="InParanoid" id="A0A0D0DAD8"/>
<keyword evidence="2" id="KW-1185">Reference proteome</keyword>
<evidence type="ECO:0000313" key="2">
    <source>
        <dbReference type="Proteomes" id="UP000054538"/>
    </source>
</evidence>
<gene>
    <name evidence="1" type="ORF">PAXRUDRAFT_157420</name>
</gene>
<reference evidence="1 2" key="1">
    <citation type="submission" date="2014-04" db="EMBL/GenBank/DDBJ databases">
        <authorList>
            <consortium name="DOE Joint Genome Institute"/>
            <person name="Kuo A."/>
            <person name="Kohler A."/>
            <person name="Jargeat P."/>
            <person name="Nagy L.G."/>
            <person name="Floudas D."/>
            <person name="Copeland A."/>
            <person name="Barry K.W."/>
            <person name="Cichocki N."/>
            <person name="Veneault-Fourrey C."/>
            <person name="LaButti K."/>
            <person name="Lindquist E.A."/>
            <person name="Lipzen A."/>
            <person name="Lundell T."/>
            <person name="Morin E."/>
            <person name="Murat C."/>
            <person name="Sun H."/>
            <person name="Tunlid A."/>
            <person name="Henrissat B."/>
            <person name="Grigoriev I.V."/>
            <person name="Hibbett D.S."/>
            <person name="Martin F."/>
            <person name="Nordberg H.P."/>
            <person name="Cantor M.N."/>
            <person name="Hua S.X."/>
        </authorList>
    </citation>
    <scope>NUCLEOTIDE SEQUENCE [LARGE SCALE GENOMIC DNA]</scope>
    <source>
        <strain evidence="1 2">Ve08.2h10</strain>
    </source>
</reference>
<dbReference type="EMBL" id="KN825911">
    <property type="protein sequence ID" value="KIK80886.1"/>
    <property type="molecule type" value="Genomic_DNA"/>
</dbReference>
<dbReference type="OrthoDB" id="3246013at2759"/>
<accession>A0A0D0DAD8</accession>
<protein>
    <submittedName>
        <fullName evidence="1">Uncharacterized protein</fullName>
    </submittedName>
</protein>
<dbReference type="Proteomes" id="UP000054538">
    <property type="component" value="Unassembled WGS sequence"/>
</dbReference>
<dbReference type="HOGENOM" id="CLU_006344_6_3_1"/>
<name>A0A0D0DAD8_9AGAM</name>
<reference evidence="2" key="2">
    <citation type="submission" date="2015-01" db="EMBL/GenBank/DDBJ databases">
        <title>Evolutionary Origins and Diversification of the Mycorrhizal Mutualists.</title>
        <authorList>
            <consortium name="DOE Joint Genome Institute"/>
            <consortium name="Mycorrhizal Genomics Consortium"/>
            <person name="Kohler A."/>
            <person name="Kuo A."/>
            <person name="Nagy L.G."/>
            <person name="Floudas D."/>
            <person name="Copeland A."/>
            <person name="Barry K.W."/>
            <person name="Cichocki N."/>
            <person name="Veneault-Fourrey C."/>
            <person name="LaButti K."/>
            <person name="Lindquist E.A."/>
            <person name="Lipzen A."/>
            <person name="Lundell T."/>
            <person name="Morin E."/>
            <person name="Murat C."/>
            <person name="Riley R."/>
            <person name="Ohm R."/>
            <person name="Sun H."/>
            <person name="Tunlid A."/>
            <person name="Henrissat B."/>
            <person name="Grigoriev I.V."/>
            <person name="Hibbett D.S."/>
            <person name="Martin F."/>
        </authorList>
    </citation>
    <scope>NUCLEOTIDE SEQUENCE [LARGE SCALE GENOMIC DNA]</scope>
    <source>
        <strain evidence="2">Ve08.2h10</strain>
    </source>
</reference>